<evidence type="ECO:0000256" key="1">
    <source>
        <dbReference type="ARBA" id="ARBA00010333"/>
    </source>
</evidence>
<evidence type="ECO:0000256" key="4">
    <source>
        <dbReference type="RuleBase" id="RU003744"/>
    </source>
</evidence>
<dbReference type="PROSITE" id="PS01039">
    <property type="entry name" value="SBP_BACTERIAL_3"/>
    <property type="match status" value="1"/>
</dbReference>
<dbReference type="Pfam" id="PF00497">
    <property type="entry name" value="SBP_bac_3"/>
    <property type="match status" value="1"/>
</dbReference>
<feature type="domain" description="Solute-binding protein family 3/N-terminal" evidence="6">
    <location>
        <begin position="43"/>
        <end position="264"/>
    </location>
</feature>
<dbReference type="KEGG" id="had:CDV25_03880"/>
<evidence type="ECO:0000313" key="8">
    <source>
        <dbReference type="Proteomes" id="UP000244890"/>
    </source>
</evidence>
<keyword evidence="3 5" id="KW-0732">Signal</keyword>
<comment type="similarity">
    <text evidence="1 4">Belongs to the bacterial solute-binding protein 3 family.</text>
</comment>
<dbReference type="OrthoDB" id="9777941at2"/>
<reference evidence="7 8" key="1">
    <citation type="submission" date="2017-06" db="EMBL/GenBank/DDBJ databases">
        <title>Complete genome of Helicobacter apodemus.</title>
        <authorList>
            <person name="Cho S."/>
        </authorList>
    </citation>
    <scope>NUCLEOTIDE SEQUENCE [LARGE SCALE GENOMIC DNA]</scope>
    <source>
        <strain evidence="8">SNUVETPUB-15-01</strain>
    </source>
</reference>
<dbReference type="InterPro" id="IPR051455">
    <property type="entry name" value="Bact_solute-bind_prot3"/>
</dbReference>
<proteinExistence type="inferred from homology"/>
<dbReference type="InterPro" id="IPR018313">
    <property type="entry name" value="SBP_3_CS"/>
</dbReference>
<feature type="signal peptide" evidence="5">
    <location>
        <begin position="1"/>
        <end position="22"/>
    </location>
</feature>
<dbReference type="GO" id="GO:0030288">
    <property type="term" value="C:outer membrane-bounded periplasmic space"/>
    <property type="evidence" value="ECO:0007669"/>
    <property type="project" value="TreeGrafter"/>
</dbReference>
<dbReference type="Gene3D" id="3.40.190.10">
    <property type="entry name" value="Periplasmic binding protein-like II"/>
    <property type="match status" value="2"/>
</dbReference>
<dbReference type="AlphaFoldDB" id="A0A2U8FCX4"/>
<evidence type="ECO:0000256" key="3">
    <source>
        <dbReference type="ARBA" id="ARBA00022729"/>
    </source>
</evidence>
<sequence length="264" mass="29382">MTKLTKSVLVGLSVAFSFLLVACSNNNTNNNTSTLETIKKRGELVVGVKKDAPNFGLLNPKTNQIEGFEIDMAKMLAKEILGDENKLRLEPVTAKTRGPLLDNGTLDAVIATFTITEERKKTYNFTDSYYSDPIGFLVLKENNFIDFKSLDGKIIGVAQAATTKKAVMEAAEEIGMKVKVQELPDYPSLKAALDSKRIDAFSVDKSILRGYLDNNNVILEDSLNPQEYGIVTRKSDAQWSEYVNNFVRDNNDAINELAKKWNLK</sequence>
<evidence type="ECO:0000256" key="2">
    <source>
        <dbReference type="ARBA" id="ARBA00022448"/>
    </source>
</evidence>
<evidence type="ECO:0000313" key="7">
    <source>
        <dbReference type="EMBL" id="AWI34004.1"/>
    </source>
</evidence>
<dbReference type="GO" id="GO:0005576">
    <property type="term" value="C:extracellular region"/>
    <property type="evidence" value="ECO:0007669"/>
    <property type="project" value="TreeGrafter"/>
</dbReference>
<gene>
    <name evidence="7" type="ORF">CDV25_03880</name>
</gene>
<dbReference type="RefSeq" id="WP_108910859.1">
    <property type="nucleotide sequence ID" value="NZ_CP021886.1"/>
</dbReference>
<dbReference type="SUPFAM" id="SSF53850">
    <property type="entry name" value="Periplasmic binding protein-like II"/>
    <property type="match status" value="1"/>
</dbReference>
<organism evidence="7 8">
    <name type="scientific">Helicobacter apodemus</name>
    <dbReference type="NCBI Taxonomy" id="135569"/>
    <lineage>
        <taxon>Bacteria</taxon>
        <taxon>Pseudomonadati</taxon>
        <taxon>Campylobacterota</taxon>
        <taxon>Epsilonproteobacteria</taxon>
        <taxon>Campylobacterales</taxon>
        <taxon>Helicobacteraceae</taxon>
        <taxon>Helicobacter</taxon>
    </lineage>
</organism>
<name>A0A2U8FCX4_9HELI</name>
<dbReference type="GO" id="GO:0006865">
    <property type="term" value="P:amino acid transport"/>
    <property type="evidence" value="ECO:0007669"/>
    <property type="project" value="TreeGrafter"/>
</dbReference>
<dbReference type="PANTHER" id="PTHR30085:SF6">
    <property type="entry name" value="ABC TRANSPORTER GLUTAMINE-BINDING PROTEIN GLNH"/>
    <property type="match status" value="1"/>
</dbReference>
<evidence type="ECO:0000259" key="6">
    <source>
        <dbReference type="SMART" id="SM00062"/>
    </source>
</evidence>
<dbReference type="PANTHER" id="PTHR30085">
    <property type="entry name" value="AMINO ACID ABC TRANSPORTER PERMEASE"/>
    <property type="match status" value="1"/>
</dbReference>
<keyword evidence="2" id="KW-0813">Transport</keyword>
<protein>
    <submittedName>
        <fullName evidence="7">Adhesin</fullName>
    </submittedName>
</protein>
<dbReference type="PROSITE" id="PS51257">
    <property type="entry name" value="PROKAR_LIPOPROTEIN"/>
    <property type="match status" value="1"/>
</dbReference>
<dbReference type="SMART" id="SM00062">
    <property type="entry name" value="PBPb"/>
    <property type="match status" value="1"/>
</dbReference>
<dbReference type="EMBL" id="CP021886">
    <property type="protein sequence ID" value="AWI34004.1"/>
    <property type="molecule type" value="Genomic_DNA"/>
</dbReference>
<accession>A0A2U8FCX4</accession>
<feature type="chain" id="PRO_5016079553" evidence="5">
    <location>
        <begin position="23"/>
        <end position="264"/>
    </location>
</feature>
<evidence type="ECO:0000256" key="5">
    <source>
        <dbReference type="SAM" id="SignalP"/>
    </source>
</evidence>
<dbReference type="InterPro" id="IPR001638">
    <property type="entry name" value="Solute-binding_3/MltF_N"/>
</dbReference>
<dbReference type="Proteomes" id="UP000244890">
    <property type="component" value="Chromosome"/>
</dbReference>